<evidence type="ECO:0000256" key="1">
    <source>
        <dbReference type="SAM" id="MobiDB-lite"/>
    </source>
</evidence>
<protein>
    <submittedName>
        <fullName evidence="3">L-lactate dehydrogenase complex protein LldG</fullName>
    </submittedName>
</protein>
<dbReference type="InterPro" id="IPR003741">
    <property type="entry name" value="LUD_dom"/>
</dbReference>
<accession>A0A3N4YPT3</accession>
<proteinExistence type="predicted"/>
<name>A0A3N4YPT3_9MICO</name>
<dbReference type="Gene3D" id="3.40.50.10420">
    <property type="entry name" value="NagB/RpiA/CoA transferase-like"/>
    <property type="match status" value="1"/>
</dbReference>
<evidence type="ECO:0000313" key="3">
    <source>
        <dbReference type="EMBL" id="RPF23059.1"/>
    </source>
</evidence>
<sequence length="260" mass="26923">MTNARAEILDRIRTALSSTSGAAVDVPREYRERGEHVVGSAEVLDLLVDRLEDYKAHVHRASGDEVAVVVARLSAELAADGPAGDVPGSAASAGSEAAPCPGARRRGAALARPEALGTAGARVVVPAGLHPEWVASISESDDGVDVVADTPEAPLAPSDLDRTAGVVTAARVAVAETGTIVLDAGPDQGRRAISLVPDVHICVVRADQVVQTVPEAVRLLAHHPERPLTWISGPSATSDIELNRVEGVHGPRTLHVVLVD</sequence>
<dbReference type="OrthoDB" id="9794187at2"/>
<dbReference type="EMBL" id="RKQZ01000001">
    <property type="protein sequence ID" value="RPF23059.1"/>
    <property type="molecule type" value="Genomic_DNA"/>
</dbReference>
<gene>
    <name evidence="3" type="ORF">EDD34_3738</name>
</gene>
<evidence type="ECO:0000259" key="2">
    <source>
        <dbReference type="Pfam" id="PF02589"/>
    </source>
</evidence>
<evidence type="ECO:0000313" key="4">
    <source>
        <dbReference type="Proteomes" id="UP000280501"/>
    </source>
</evidence>
<feature type="region of interest" description="Disordered" evidence="1">
    <location>
        <begin position="81"/>
        <end position="106"/>
    </location>
</feature>
<comment type="caution">
    <text evidence="3">The sequence shown here is derived from an EMBL/GenBank/DDBJ whole genome shotgun (WGS) entry which is preliminary data.</text>
</comment>
<dbReference type="InterPro" id="IPR024185">
    <property type="entry name" value="FTHF_cligase-like_sf"/>
</dbReference>
<dbReference type="RefSeq" id="WP_123815890.1">
    <property type="nucleotide sequence ID" value="NZ_RKQZ01000001.1"/>
</dbReference>
<dbReference type="InterPro" id="IPR037171">
    <property type="entry name" value="NagB/RpiA_transferase-like"/>
</dbReference>
<dbReference type="AlphaFoldDB" id="A0A3N4YPT3"/>
<dbReference type="PANTHER" id="PTHR43682">
    <property type="entry name" value="LACTATE UTILIZATION PROTEIN C"/>
    <property type="match status" value="1"/>
</dbReference>
<reference evidence="3 4" key="1">
    <citation type="submission" date="2018-11" db="EMBL/GenBank/DDBJ databases">
        <title>Sequencing the genomes of 1000 actinobacteria strains.</title>
        <authorList>
            <person name="Klenk H.-P."/>
        </authorList>
    </citation>
    <scope>NUCLEOTIDE SEQUENCE [LARGE SCALE GENOMIC DNA]</scope>
    <source>
        <strain evidence="3 4">DSM 15700</strain>
    </source>
</reference>
<feature type="compositionally biased region" description="Low complexity" evidence="1">
    <location>
        <begin position="87"/>
        <end position="106"/>
    </location>
</feature>
<dbReference type="Proteomes" id="UP000280501">
    <property type="component" value="Unassembled WGS sequence"/>
</dbReference>
<feature type="domain" description="LUD" evidence="2">
    <location>
        <begin position="167"/>
        <end position="259"/>
    </location>
</feature>
<dbReference type="Pfam" id="PF02589">
    <property type="entry name" value="LUD_dom"/>
    <property type="match status" value="1"/>
</dbReference>
<organism evidence="3 4">
    <name type="scientific">Myceligenerans xiligouense</name>
    <dbReference type="NCBI Taxonomy" id="253184"/>
    <lineage>
        <taxon>Bacteria</taxon>
        <taxon>Bacillati</taxon>
        <taxon>Actinomycetota</taxon>
        <taxon>Actinomycetes</taxon>
        <taxon>Micrococcales</taxon>
        <taxon>Promicromonosporaceae</taxon>
        <taxon>Myceligenerans</taxon>
    </lineage>
</organism>
<dbReference type="SUPFAM" id="SSF100950">
    <property type="entry name" value="NagB/RpiA/CoA transferase-like"/>
    <property type="match status" value="1"/>
</dbReference>
<keyword evidence="4" id="KW-1185">Reference proteome</keyword>
<dbReference type="PANTHER" id="PTHR43682:SF1">
    <property type="entry name" value="LACTATE UTILIZATION PROTEIN C"/>
    <property type="match status" value="1"/>
</dbReference>